<feature type="domain" description="DEAD-box RNA helicase Q" evidence="7">
    <location>
        <begin position="61"/>
        <end position="89"/>
    </location>
</feature>
<organism evidence="8 9">
    <name type="scientific">Glossina palpalis gambiensis</name>
    <dbReference type="NCBI Taxonomy" id="67801"/>
    <lineage>
        <taxon>Eukaryota</taxon>
        <taxon>Metazoa</taxon>
        <taxon>Ecdysozoa</taxon>
        <taxon>Arthropoda</taxon>
        <taxon>Hexapoda</taxon>
        <taxon>Insecta</taxon>
        <taxon>Pterygota</taxon>
        <taxon>Neoptera</taxon>
        <taxon>Endopterygota</taxon>
        <taxon>Diptera</taxon>
        <taxon>Brachycera</taxon>
        <taxon>Muscomorpha</taxon>
        <taxon>Hippoboscoidea</taxon>
        <taxon>Glossinidae</taxon>
        <taxon>Glossina</taxon>
    </lineage>
</organism>
<reference evidence="8" key="2">
    <citation type="submission" date="2020-05" db="UniProtKB">
        <authorList>
            <consortium name="EnsemblMetazoa"/>
        </authorList>
    </citation>
    <scope>IDENTIFICATION</scope>
    <source>
        <strain evidence="8">IAEA</strain>
    </source>
</reference>
<keyword evidence="5" id="KW-0067">ATP-binding</keyword>
<dbReference type="InterPro" id="IPR014014">
    <property type="entry name" value="RNA_helicase_DEAD_Q_motif"/>
</dbReference>
<dbReference type="GO" id="GO:0003724">
    <property type="term" value="F:RNA helicase activity"/>
    <property type="evidence" value="ECO:0007669"/>
    <property type="project" value="UniProtKB-EC"/>
</dbReference>
<protein>
    <recommendedName>
        <fullName evidence="1">RNA helicase</fullName>
        <ecNumber evidence="1">3.6.4.13</ecNumber>
    </recommendedName>
</protein>
<dbReference type="GO" id="GO:0005524">
    <property type="term" value="F:ATP binding"/>
    <property type="evidence" value="ECO:0007669"/>
    <property type="project" value="UniProtKB-KW"/>
</dbReference>
<dbReference type="Proteomes" id="UP000092460">
    <property type="component" value="Unassembled WGS sequence"/>
</dbReference>
<evidence type="ECO:0000259" key="7">
    <source>
        <dbReference type="PROSITE" id="PS51195"/>
    </source>
</evidence>
<evidence type="ECO:0000256" key="3">
    <source>
        <dbReference type="ARBA" id="ARBA00022801"/>
    </source>
</evidence>
<keyword evidence="3" id="KW-0378">Hydrolase</keyword>
<evidence type="ECO:0000256" key="5">
    <source>
        <dbReference type="ARBA" id="ARBA00022840"/>
    </source>
</evidence>
<name>A0A1B0BR68_9MUSC</name>
<feature type="short sequence motif" description="Q motif" evidence="6">
    <location>
        <begin position="61"/>
        <end position="89"/>
    </location>
</feature>
<evidence type="ECO:0000313" key="8">
    <source>
        <dbReference type="EnsemblMetazoa" id="GPPI038006-PA"/>
    </source>
</evidence>
<evidence type="ECO:0000256" key="6">
    <source>
        <dbReference type="PROSITE-ProRule" id="PRU00552"/>
    </source>
</evidence>
<evidence type="ECO:0000256" key="1">
    <source>
        <dbReference type="ARBA" id="ARBA00012552"/>
    </source>
</evidence>
<keyword evidence="4" id="KW-0347">Helicase</keyword>
<proteinExistence type="predicted"/>
<accession>A0A1B0BR68</accession>
<dbReference type="EnsemblMetazoa" id="GPPI038006-RA">
    <property type="protein sequence ID" value="GPPI038006-PA"/>
    <property type="gene ID" value="GPPI038006"/>
</dbReference>
<dbReference type="PROSITE" id="PS51195">
    <property type="entry name" value="Q_MOTIF"/>
    <property type="match status" value="1"/>
</dbReference>
<dbReference type="VEuPathDB" id="VectorBase:GPPI038006"/>
<dbReference type="SUPFAM" id="SSF52540">
    <property type="entry name" value="P-loop containing nucleoside triphosphate hydrolases"/>
    <property type="match status" value="1"/>
</dbReference>
<dbReference type="EMBL" id="JXJN01018938">
    <property type="status" value="NOT_ANNOTATED_CDS"/>
    <property type="molecule type" value="Genomic_DNA"/>
</dbReference>
<dbReference type="EC" id="3.6.4.13" evidence="1"/>
<evidence type="ECO:0000256" key="4">
    <source>
        <dbReference type="ARBA" id="ARBA00022806"/>
    </source>
</evidence>
<dbReference type="AlphaFoldDB" id="A0A1B0BR68"/>
<dbReference type="Gene3D" id="3.40.50.300">
    <property type="entry name" value="P-loop containing nucleotide triphosphate hydrolases"/>
    <property type="match status" value="1"/>
</dbReference>
<keyword evidence="2" id="KW-0547">Nucleotide-binding</keyword>
<evidence type="ECO:0000256" key="2">
    <source>
        <dbReference type="ARBA" id="ARBA00022741"/>
    </source>
</evidence>
<evidence type="ECO:0000313" key="9">
    <source>
        <dbReference type="Proteomes" id="UP000092460"/>
    </source>
</evidence>
<sequence>MVVIKKKNLLAANNQKLTRAQRLHCWETEENLRTQANVMNSTVSQYTHIHVDLLMSCKKSTSLEKPPLSKPVLDVVESMGFELMTPVQVAAIPLLLSREDVSAESVTGSEKH</sequence>
<keyword evidence="9" id="KW-1185">Reference proteome</keyword>
<dbReference type="STRING" id="67801.A0A1B0BR68"/>
<dbReference type="InterPro" id="IPR027417">
    <property type="entry name" value="P-loop_NTPase"/>
</dbReference>
<dbReference type="GO" id="GO:0016787">
    <property type="term" value="F:hydrolase activity"/>
    <property type="evidence" value="ECO:0007669"/>
    <property type="project" value="UniProtKB-KW"/>
</dbReference>
<reference evidence="9" key="1">
    <citation type="submission" date="2015-01" db="EMBL/GenBank/DDBJ databases">
        <authorList>
            <person name="Aksoy S."/>
            <person name="Warren W."/>
            <person name="Wilson R.K."/>
        </authorList>
    </citation>
    <scope>NUCLEOTIDE SEQUENCE [LARGE SCALE GENOMIC DNA]</scope>
    <source>
        <strain evidence="9">IAEA</strain>
    </source>
</reference>